<protein>
    <submittedName>
        <fullName evidence="2">Uncharacterized protein</fullName>
    </submittedName>
</protein>
<evidence type="ECO:0000256" key="1">
    <source>
        <dbReference type="SAM" id="MobiDB-lite"/>
    </source>
</evidence>
<gene>
    <name evidence="2" type="ORF">PXEA_LOCUS16685</name>
</gene>
<sequence length="217" mass="23189">MGLQDANITAGSSLSGLTLTGSTPQGAVLATAKGALANRNRRRITRKGDRIRKGKRGDGEEVSGAGADENECEITEENGEGEGYGIISELTECPEETEEMETSDLPEGWEKDEAARIAWASSTGFMGALRALLRARVVQARLLKRLTSPNNTAVTVGSGLRVGSASTSRYGSAISDTWLHGILSPFDNSQASLNTVTVMAFELRVMARYLMIVFICD</sequence>
<dbReference type="Proteomes" id="UP000784294">
    <property type="component" value="Unassembled WGS sequence"/>
</dbReference>
<feature type="compositionally biased region" description="Basic residues" evidence="1">
    <location>
        <begin position="39"/>
        <end position="55"/>
    </location>
</feature>
<comment type="caution">
    <text evidence="2">The sequence shown here is derived from an EMBL/GenBank/DDBJ whole genome shotgun (WGS) entry which is preliminary data.</text>
</comment>
<keyword evidence="3" id="KW-1185">Reference proteome</keyword>
<evidence type="ECO:0000313" key="3">
    <source>
        <dbReference type="Proteomes" id="UP000784294"/>
    </source>
</evidence>
<feature type="compositionally biased region" description="Polar residues" evidence="1">
    <location>
        <begin position="1"/>
        <end position="10"/>
    </location>
</feature>
<feature type="region of interest" description="Disordered" evidence="1">
    <location>
        <begin position="39"/>
        <end position="71"/>
    </location>
</feature>
<name>A0A3S4ZYY7_9PLAT</name>
<dbReference type="AlphaFoldDB" id="A0A3S4ZYY7"/>
<evidence type="ECO:0000313" key="2">
    <source>
        <dbReference type="EMBL" id="VEL23245.1"/>
    </source>
</evidence>
<proteinExistence type="predicted"/>
<feature type="region of interest" description="Disordered" evidence="1">
    <location>
        <begin position="1"/>
        <end position="22"/>
    </location>
</feature>
<accession>A0A3S4ZYY7</accession>
<feature type="compositionally biased region" description="Low complexity" evidence="1">
    <location>
        <begin position="11"/>
        <end position="22"/>
    </location>
</feature>
<dbReference type="EMBL" id="CAAALY010060929">
    <property type="protein sequence ID" value="VEL23245.1"/>
    <property type="molecule type" value="Genomic_DNA"/>
</dbReference>
<reference evidence="2" key="1">
    <citation type="submission" date="2018-11" db="EMBL/GenBank/DDBJ databases">
        <authorList>
            <consortium name="Pathogen Informatics"/>
        </authorList>
    </citation>
    <scope>NUCLEOTIDE SEQUENCE</scope>
</reference>
<organism evidence="2 3">
    <name type="scientific">Protopolystoma xenopodis</name>
    <dbReference type="NCBI Taxonomy" id="117903"/>
    <lineage>
        <taxon>Eukaryota</taxon>
        <taxon>Metazoa</taxon>
        <taxon>Spiralia</taxon>
        <taxon>Lophotrochozoa</taxon>
        <taxon>Platyhelminthes</taxon>
        <taxon>Monogenea</taxon>
        <taxon>Polyopisthocotylea</taxon>
        <taxon>Polystomatidea</taxon>
        <taxon>Polystomatidae</taxon>
        <taxon>Protopolystoma</taxon>
    </lineage>
</organism>